<evidence type="ECO:0000256" key="3">
    <source>
        <dbReference type="ARBA" id="ARBA00022833"/>
    </source>
</evidence>
<organism evidence="6 7">
    <name type="scientific">Hypsibius exemplaris</name>
    <name type="common">Freshwater tardigrade</name>
    <dbReference type="NCBI Taxonomy" id="2072580"/>
    <lineage>
        <taxon>Eukaryota</taxon>
        <taxon>Metazoa</taxon>
        <taxon>Ecdysozoa</taxon>
        <taxon>Tardigrada</taxon>
        <taxon>Eutardigrada</taxon>
        <taxon>Parachela</taxon>
        <taxon>Hypsibioidea</taxon>
        <taxon>Hypsibiidae</taxon>
        <taxon>Hypsibius</taxon>
    </lineage>
</organism>
<feature type="compositionally biased region" description="Polar residues" evidence="4">
    <location>
        <begin position="119"/>
        <end position="128"/>
    </location>
</feature>
<evidence type="ECO:0000256" key="1">
    <source>
        <dbReference type="ARBA" id="ARBA00022723"/>
    </source>
</evidence>
<dbReference type="Pfam" id="PF04500">
    <property type="entry name" value="FLYWCH"/>
    <property type="match status" value="1"/>
</dbReference>
<sequence>MASSTRGMGLKRKRGDGAVSAENDYHLLQAINDRHTFQRLLDEKTAVMSQLEAEIGALTRVISEKSDIIRKLTGKQRKNQAERVHGDQSSNQAKALTAECEASQSSNQGAAPAAEREGSQSTDQSTDFTLIRLVPPRPSSSTLRFLDSSRGGRVAVLNDFMYTVHKKSPGKISWRCIVRKCRGGIQTSPGEDAVLLELPHDHDPDVEKLMAREATQEIKKLAVEAAFDSPNKIIQMVKDNFATDVGKKKNAWQKAIQRTRKANYAPLSEAAGPEDGDEDS</sequence>
<dbReference type="EMBL" id="MTYJ01000186">
    <property type="protein sequence ID" value="OWA50250.1"/>
    <property type="molecule type" value="Genomic_DNA"/>
</dbReference>
<proteinExistence type="predicted"/>
<evidence type="ECO:0000256" key="4">
    <source>
        <dbReference type="SAM" id="MobiDB-lite"/>
    </source>
</evidence>
<name>A0A9X6N9A2_HYPEX</name>
<reference evidence="7" key="1">
    <citation type="submission" date="2017-01" db="EMBL/GenBank/DDBJ databases">
        <title>Comparative genomics of anhydrobiosis in the tardigrade Hypsibius dujardini.</title>
        <authorList>
            <person name="Yoshida Y."/>
            <person name="Koutsovoulos G."/>
            <person name="Laetsch D."/>
            <person name="Stevens L."/>
            <person name="Kumar S."/>
            <person name="Horikawa D."/>
            <person name="Ishino K."/>
            <person name="Komine S."/>
            <person name="Tomita M."/>
            <person name="Blaxter M."/>
            <person name="Arakawa K."/>
        </authorList>
    </citation>
    <scope>NUCLEOTIDE SEQUENCE [LARGE SCALE GENOMIC DNA]</scope>
    <source>
        <strain evidence="7">Z151</strain>
    </source>
</reference>
<comment type="caution">
    <text evidence="6">The sequence shown here is derived from an EMBL/GenBank/DDBJ whole genome shotgun (WGS) entry which is preliminary data.</text>
</comment>
<dbReference type="InterPro" id="IPR007588">
    <property type="entry name" value="Znf_FLYWCH"/>
</dbReference>
<protein>
    <recommendedName>
        <fullName evidence="5">FLYWCH-type domain-containing protein</fullName>
    </recommendedName>
</protein>
<evidence type="ECO:0000256" key="2">
    <source>
        <dbReference type="ARBA" id="ARBA00022771"/>
    </source>
</evidence>
<dbReference type="AlphaFoldDB" id="A0A9X6N9A2"/>
<keyword evidence="3" id="KW-0862">Zinc</keyword>
<evidence type="ECO:0000259" key="5">
    <source>
        <dbReference type="Pfam" id="PF04500"/>
    </source>
</evidence>
<keyword evidence="7" id="KW-1185">Reference proteome</keyword>
<feature type="region of interest" description="Disordered" evidence="4">
    <location>
        <begin position="73"/>
        <end position="135"/>
    </location>
</feature>
<accession>A0A9X6N9A2</accession>
<feature type="domain" description="FLYWCH-type" evidence="5">
    <location>
        <begin position="145"/>
        <end position="202"/>
    </location>
</feature>
<dbReference type="Proteomes" id="UP000192578">
    <property type="component" value="Unassembled WGS sequence"/>
</dbReference>
<evidence type="ECO:0000313" key="6">
    <source>
        <dbReference type="EMBL" id="OWA50250.1"/>
    </source>
</evidence>
<gene>
    <name evidence="6" type="ORF">BV898_14773</name>
</gene>
<keyword evidence="1" id="KW-0479">Metal-binding</keyword>
<dbReference type="OrthoDB" id="3066195at2759"/>
<dbReference type="GO" id="GO:0008270">
    <property type="term" value="F:zinc ion binding"/>
    <property type="evidence" value="ECO:0007669"/>
    <property type="project" value="UniProtKB-KW"/>
</dbReference>
<keyword evidence="2" id="KW-0863">Zinc-finger</keyword>
<dbReference type="Gene3D" id="2.20.25.240">
    <property type="match status" value="1"/>
</dbReference>
<evidence type="ECO:0000313" key="7">
    <source>
        <dbReference type="Proteomes" id="UP000192578"/>
    </source>
</evidence>